<keyword evidence="2" id="KW-1185">Reference proteome</keyword>
<dbReference type="AlphaFoldDB" id="A0A8H7ARM7"/>
<sequence length="108" mass="11975">MSPFDAASRGQSRSSFSFQNHIFSLRRYALNASLCTLRHVIPNRTKPPGSALPSAPCYCVDVVEKGEQREQGKMGGHDSRHIQNEYWLSTCHAKDASDDLVQVAQAVI</sequence>
<gene>
    <name evidence="1" type="ORF">GJ744_003880</name>
</gene>
<evidence type="ECO:0000313" key="2">
    <source>
        <dbReference type="Proteomes" id="UP000606974"/>
    </source>
</evidence>
<proteinExistence type="predicted"/>
<dbReference type="Proteomes" id="UP000606974">
    <property type="component" value="Unassembled WGS sequence"/>
</dbReference>
<accession>A0A8H7ARM7</accession>
<dbReference type="EMBL" id="JAACFV010000018">
    <property type="protein sequence ID" value="KAF7511717.1"/>
    <property type="molecule type" value="Genomic_DNA"/>
</dbReference>
<organism evidence="1 2">
    <name type="scientific">Endocarpon pusillum</name>
    <dbReference type="NCBI Taxonomy" id="364733"/>
    <lineage>
        <taxon>Eukaryota</taxon>
        <taxon>Fungi</taxon>
        <taxon>Dikarya</taxon>
        <taxon>Ascomycota</taxon>
        <taxon>Pezizomycotina</taxon>
        <taxon>Eurotiomycetes</taxon>
        <taxon>Chaetothyriomycetidae</taxon>
        <taxon>Verrucariales</taxon>
        <taxon>Verrucariaceae</taxon>
        <taxon>Endocarpon</taxon>
    </lineage>
</organism>
<evidence type="ECO:0000313" key="1">
    <source>
        <dbReference type="EMBL" id="KAF7511717.1"/>
    </source>
</evidence>
<comment type="caution">
    <text evidence="1">The sequence shown here is derived from an EMBL/GenBank/DDBJ whole genome shotgun (WGS) entry which is preliminary data.</text>
</comment>
<protein>
    <submittedName>
        <fullName evidence="1">Uncharacterized protein</fullName>
    </submittedName>
</protein>
<reference evidence="1" key="1">
    <citation type="submission" date="2020-02" db="EMBL/GenBank/DDBJ databases">
        <authorList>
            <person name="Palmer J.M."/>
        </authorList>
    </citation>
    <scope>NUCLEOTIDE SEQUENCE</scope>
    <source>
        <strain evidence="1">EPUS1.4</strain>
        <tissue evidence="1">Thallus</tissue>
    </source>
</reference>
<name>A0A8H7ARM7_9EURO</name>